<evidence type="ECO:0000313" key="12">
    <source>
        <dbReference type="EMBL" id="CCE86888.1"/>
    </source>
</evidence>
<dbReference type="OMA" id="YKINEWG"/>
<dbReference type="InterPro" id="IPR013233">
    <property type="entry name" value="PIG-X/PBN1"/>
</dbReference>
<keyword evidence="8" id="KW-1133">Transmembrane helix</keyword>
<evidence type="ECO:0000256" key="4">
    <source>
        <dbReference type="ARBA" id="ARBA00020410"/>
    </source>
</evidence>
<evidence type="ECO:0000256" key="7">
    <source>
        <dbReference type="ARBA" id="ARBA00022824"/>
    </source>
</evidence>
<name>G8Y235_PICSO</name>
<protein>
    <recommendedName>
        <fullName evidence="4 11">Protein PBN1</fullName>
    </recommendedName>
</protein>
<dbReference type="Pfam" id="PF08320">
    <property type="entry name" value="PIG-X"/>
    <property type="match status" value="1"/>
</dbReference>
<dbReference type="UniPathway" id="UPA00196"/>
<dbReference type="HOGENOM" id="CLU_044602_0_0_1"/>
<reference evidence="12 13" key="1">
    <citation type="journal article" date="2012" name="G3 (Bethesda)">
        <title>Pichia sorbitophila, an interspecies yeast hybrid reveals early steps of genome resolution following polyploidization.</title>
        <authorList>
            <person name="Leh Louis V."/>
            <person name="Despons L."/>
            <person name="Friedrich A."/>
            <person name="Martin T."/>
            <person name="Durrens P."/>
            <person name="Casaregola S."/>
            <person name="Neuveglise C."/>
            <person name="Fairhead C."/>
            <person name="Marck C."/>
            <person name="Cruz J.A."/>
            <person name="Straub M.L."/>
            <person name="Kugler V."/>
            <person name="Sacerdot C."/>
            <person name="Uzunov Z."/>
            <person name="Thierry A."/>
            <person name="Weiss S."/>
            <person name="Bleykasten C."/>
            <person name="De Montigny J."/>
            <person name="Jacques N."/>
            <person name="Jung P."/>
            <person name="Lemaire M."/>
            <person name="Mallet S."/>
            <person name="Morel G."/>
            <person name="Richard G.F."/>
            <person name="Sarkar A."/>
            <person name="Savel G."/>
            <person name="Schacherer J."/>
            <person name="Seret M.L."/>
            <person name="Talla E."/>
            <person name="Samson G."/>
            <person name="Jubin C."/>
            <person name="Poulain J."/>
            <person name="Vacherie B."/>
            <person name="Barbe V."/>
            <person name="Pelletier E."/>
            <person name="Sherman D.J."/>
            <person name="Westhof E."/>
            <person name="Weissenbach J."/>
            <person name="Baret P.V."/>
            <person name="Wincker P."/>
            <person name="Gaillardin C."/>
            <person name="Dujon B."/>
            <person name="Souciet J.L."/>
        </authorList>
    </citation>
    <scope>NUCLEOTIDE SEQUENCE [LARGE SCALE GENOMIC DNA]</scope>
    <source>
        <strain evidence="13">ATCC MYA-4447 / BCRC 22081 / CBS 7064 / NBRC 10061 / NRRL Y-12695</strain>
    </source>
</reference>
<dbReference type="Proteomes" id="UP000005222">
    <property type="component" value="Chromosome N"/>
</dbReference>
<dbReference type="AlphaFoldDB" id="G8Y235"/>
<keyword evidence="9" id="KW-0472">Membrane</keyword>
<evidence type="ECO:0000256" key="6">
    <source>
        <dbReference type="ARBA" id="ARBA00022692"/>
    </source>
</evidence>
<keyword evidence="7 11" id="KW-0256">Endoplasmic reticulum</keyword>
<dbReference type="InterPro" id="IPR042322">
    <property type="entry name" value="Pbn1"/>
</dbReference>
<evidence type="ECO:0000256" key="2">
    <source>
        <dbReference type="ARBA" id="ARBA00004687"/>
    </source>
</evidence>
<keyword evidence="13" id="KW-1185">Reference proteome</keyword>
<evidence type="ECO:0000256" key="10">
    <source>
        <dbReference type="ARBA" id="ARBA00023180"/>
    </source>
</evidence>
<evidence type="ECO:0000256" key="5">
    <source>
        <dbReference type="ARBA" id="ARBA00022502"/>
    </source>
</evidence>
<dbReference type="GO" id="GO:0006506">
    <property type="term" value="P:GPI anchor biosynthetic process"/>
    <property type="evidence" value="ECO:0007669"/>
    <property type="project" value="UniProtKB-UniPathway"/>
</dbReference>
<accession>G8Y235</accession>
<keyword evidence="10" id="KW-0325">Glycoprotein</keyword>
<evidence type="ECO:0000313" key="13">
    <source>
        <dbReference type="Proteomes" id="UP000005222"/>
    </source>
</evidence>
<dbReference type="InParanoid" id="G8Y235"/>
<gene>
    <name evidence="12" type="primary">Piso0_005406</name>
    <name evidence="12" type="ORF">GNLVRS01_PISO0N14423g</name>
</gene>
<evidence type="ECO:0000256" key="3">
    <source>
        <dbReference type="ARBA" id="ARBA00010345"/>
    </source>
</evidence>
<comment type="pathway">
    <text evidence="2 11">Glycolipid biosynthesis; glycosylphosphatidylinositol-anchor biosynthesis.</text>
</comment>
<dbReference type="GO" id="GO:0005789">
    <property type="term" value="C:endoplasmic reticulum membrane"/>
    <property type="evidence" value="ECO:0007669"/>
    <property type="project" value="UniProtKB-SubCell"/>
</dbReference>
<dbReference type="FunCoup" id="G8Y235">
    <property type="interactions" value="65"/>
</dbReference>
<dbReference type="eggNOG" id="ENOG502QS8N">
    <property type="taxonomic scope" value="Eukaryota"/>
</dbReference>
<evidence type="ECO:0000256" key="11">
    <source>
        <dbReference type="RuleBase" id="RU366056"/>
    </source>
</evidence>
<keyword evidence="5 11" id="KW-0337">GPI-anchor biosynthesis</keyword>
<sequence length="471" mass="54546">MIRQRSTIYNTGSSHDGVIQDASANSLTLNTSNFLGEDKIIQKSTPFRFIDKIRVQWFSFDNQDFLFNKYSRGLSVYCKPDLLAAGFSKKEFFKEVREFLSNYIDIPEDSWIVSKDALFYYDSSVFPDKIVQSISSLIGHETTIDLERPFNLDYVYENDQRIFKLSGHTTSQITYERQLGKRREVGLFLREPGISVRDDMVLAGVRAVFEDKADPEAQDNGKNSDFLQKTLFHVKPRQRKLERHYISKIQTNGLHPFIELEFGKDQKIEHEKKLTFDDDVLQCKLFCYLNLPRSAFIDKYQLPKYLVPLVTFGNNDLELPEYKIDSWGSEFLFEVNMPELSNFQVPLHSRYQLRNETSGLSFKLLPEPIVFYGCDVRQAELLNKSPFDNRIEVGGNYERFFTNDTVFYHFDSNQELLQLTIPTAKDSFQSSQILTFICIGCGTMYILYKLLLAKFASVPGGTRVAASKKNE</sequence>
<dbReference type="EMBL" id="FO082046">
    <property type="protein sequence ID" value="CCE86888.1"/>
    <property type="molecule type" value="Genomic_DNA"/>
</dbReference>
<dbReference type="PANTHER" id="PTHR28533">
    <property type="entry name" value="PROTEIN PBN1"/>
    <property type="match status" value="1"/>
</dbReference>
<comment type="function">
    <text evidence="11">Required for proper folding and/or the stability of a subset of proteins in the endoplasmic reticulum. Component of glycosylphosphatidylinositol-mannosyltransferase 1 which transfers the first of the 4 mannoses in the GPI-anchor precursors during GPI-anchor biosynthesis. Probably acts by stabilizing the mannosyltransferase GPI14.</text>
</comment>
<dbReference type="STRING" id="559304.G8Y235"/>
<dbReference type="PANTHER" id="PTHR28533:SF1">
    <property type="entry name" value="PROTEIN PBN1"/>
    <property type="match status" value="1"/>
</dbReference>
<evidence type="ECO:0000256" key="8">
    <source>
        <dbReference type="ARBA" id="ARBA00022989"/>
    </source>
</evidence>
<dbReference type="GO" id="GO:0000030">
    <property type="term" value="F:mannosyltransferase activity"/>
    <property type="evidence" value="ECO:0007669"/>
    <property type="project" value="TreeGrafter"/>
</dbReference>
<comment type="subcellular location">
    <subcellularLocation>
        <location evidence="11">Endoplasmic reticulum membrane</location>
        <topology evidence="11">Single-pass membrane protein</topology>
    </subcellularLocation>
    <subcellularLocation>
        <location evidence="1">Endoplasmic reticulum membrane</location>
        <topology evidence="1">Single-pass type III membrane protein</topology>
    </subcellularLocation>
</comment>
<evidence type="ECO:0000256" key="1">
    <source>
        <dbReference type="ARBA" id="ARBA00004643"/>
    </source>
</evidence>
<dbReference type="GO" id="GO:1990529">
    <property type="term" value="C:glycosylphosphatidylinositol-mannosyltransferase I complex"/>
    <property type="evidence" value="ECO:0007669"/>
    <property type="project" value="TreeGrafter"/>
</dbReference>
<proteinExistence type="inferred from homology"/>
<dbReference type="OrthoDB" id="5546453at2759"/>
<evidence type="ECO:0000256" key="9">
    <source>
        <dbReference type="ARBA" id="ARBA00023136"/>
    </source>
</evidence>
<organism evidence="12 13">
    <name type="scientific">Pichia sorbitophila (strain ATCC MYA-4447 / BCRC 22081 / CBS 7064 / NBRC 10061 / NRRL Y-12695)</name>
    <name type="common">Hybrid yeast</name>
    <dbReference type="NCBI Taxonomy" id="559304"/>
    <lineage>
        <taxon>Eukaryota</taxon>
        <taxon>Fungi</taxon>
        <taxon>Dikarya</taxon>
        <taxon>Ascomycota</taxon>
        <taxon>Saccharomycotina</taxon>
        <taxon>Pichiomycetes</taxon>
        <taxon>Debaryomycetaceae</taxon>
        <taxon>Millerozyma</taxon>
    </lineage>
</organism>
<dbReference type="SMART" id="SM00780">
    <property type="entry name" value="PIG-X"/>
    <property type="match status" value="1"/>
</dbReference>
<keyword evidence="6" id="KW-0812">Transmembrane</keyword>
<comment type="similarity">
    <text evidence="3 11">Belongs to the PIGX family.</text>
</comment>